<proteinExistence type="predicted"/>
<evidence type="ECO:0000256" key="1">
    <source>
        <dbReference type="SAM" id="MobiDB-lite"/>
    </source>
</evidence>
<dbReference type="Proteomes" id="UP000681967">
    <property type="component" value="Unassembled WGS sequence"/>
</dbReference>
<dbReference type="EMBL" id="CAJOBI010352476">
    <property type="protein sequence ID" value="CAF5222053.1"/>
    <property type="molecule type" value="Genomic_DNA"/>
</dbReference>
<feature type="non-terminal residue" evidence="2">
    <location>
        <position position="1"/>
    </location>
</feature>
<evidence type="ECO:0000313" key="3">
    <source>
        <dbReference type="EMBL" id="CAF5222053.1"/>
    </source>
</evidence>
<reference evidence="2" key="1">
    <citation type="submission" date="2021-02" db="EMBL/GenBank/DDBJ databases">
        <authorList>
            <person name="Nowell W R."/>
        </authorList>
    </citation>
    <scope>NUCLEOTIDE SEQUENCE</scope>
</reference>
<dbReference type="AlphaFoldDB" id="A0A8S3GF43"/>
<organism evidence="2 4">
    <name type="scientific">Rotaria magnacalcarata</name>
    <dbReference type="NCBI Taxonomy" id="392030"/>
    <lineage>
        <taxon>Eukaryota</taxon>
        <taxon>Metazoa</taxon>
        <taxon>Spiralia</taxon>
        <taxon>Gnathifera</taxon>
        <taxon>Rotifera</taxon>
        <taxon>Eurotatoria</taxon>
        <taxon>Bdelloidea</taxon>
        <taxon>Philodinida</taxon>
        <taxon>Philodinidae</taxon>
        <taxon>Rotaria</taxon>
    </lineage>
</organism>
<dbReference type="EMBL" id="CAJOBH010261808">
    <property type="protein sequence ID" value="CAF5156306.1"/>
    <property type="molecule type" value="Genomic_DNA"/>
</dbReference>
<comment type="caution">
    <text evidence="2">The sequence shown here is derived from an EMBL/GenBank/DDBJ whole genome shotgun (WGS) entry which is preliminary data.</text>
</comment>
<feature type="region of interest" description="Disordered" evidence="1">
    <location>
        <begin position="1"/>
        <end position="21"/>
    </location>
</feature>
<evidence type="ECO:0000313" key="4">
    <source>
        <dbReference type="Proteomes" id="UP000681967"/>
    </source>
</evidence>
<gene>
    <name evidence="2" type="ORF">BYL167_LOCUS73486</name>
    <name evidence="3" type="ORF">SMN809_LOCUS82657</name>
</gene>
<sequence length="21" mass="2226">LTNSTLSSSNAQRTPCSDENT</sequence>
<accession>A0A8S3GF43</accession>
<dbReference type="Proteomes" id="UP000676336">
    <property type="component" value="Unassembled WGS sequence"/>
</dbReference>
<name>A0A8S3GF43_9BILA</name>
<evidence type="ECO:0000313" key="2">
    <source>
        <dbReference type="EMBL" id="CAF5156306.1"/>
    </source>
</evidence>
<protein>
    <submittedName>
        <fullName evidence="2">Uncharacterized protein</fullName>
    </submittedName>
</protein>